<evidence type="ECO:0000313" key="13">
    <source>
        <dbReference type="EMBL" id="KAK2600817.1"/>
    </source>
</evidence>
<dbReference type="EMBL" id="JAUJFL010000006">
    <property type="protein sequence ID" value="KAK2600817.1"/>
    <property type="molecule type" value="Genomic_DNA"/>
</dbReference>
<dbReference type="Pfam" id="PF00026">
    <property type="entry name" value="Asp"/>
    <property type="match status" value="1"/>
</dbReference>
<evidence type="ECO:0000256" key="2">
    <source>
        <dbReference type="ARBA" id="ARBA00022670"/>
    </source>
</evidence>
<evidence type="ECO:0000256" key="1">
    <source>
        <dbReference type="ARBA" id="ARBA00007447"/>
    </source>
</evidence>
<evidence type="ECO:0000256" key="3">
    <source>
        <dbReference type="ARBA" id="ARBA00022729"/>
    </source>
</evidence>
<feature type="chain" id="PRO_5042289541" description="Peptidase A1 domain-containing protein" evidence="11">
    <location>
        <begin position="20"/>
        <end position="597"/>
    </location>
</feature>
<evidence type="ECO:0000256" key="10">
    <source>
        <dbReference type="SAM" id="Phobius"/>
    </source>
</evidence>
<feature type="transmembrane region" description="Helical" evidence="10">
    <location>
        <begin position="577"/>
        <end position="596"/>
    </location>
</feature>
<dbReference type="PANTHER" id="PTHR47966">
    <property type="entry name" value="BETA-SITE APP-CLEAVING ENZYME, ISOFORM A-RELATED"/>
    <property type="match status" value="1"/>
</dbReference>
<evidence type="ECO:0000256" key="6">
    <source>
        <dbReference type="PIRSR" id="PIRSR601461-1"/>
    </source>
</evidence>
<comment type="caution">
    <text evidence="13">The sequence shown here is derived from an EMBL/GenBank/DDBJ whole genome shotgun (WGS) entry which is preliminary data.</text>
</comment>
<evidence type="ECO:0000256" key="7">
    <source>
        <dbReference type="PIRSR" id="PIRSR601461-2"/>
    </source>
</evidence>
<evidence type="ECO:0000313" key="14">
    <source>
        <dbReference type="Proteomes" id="UP001265746"/>
    </source>
</evidence>
<keyword evidence="10" id="KW-0812">Transmembrane</keyword>
<feature type="region of interest" description="Disordered" evidence="9">
    <location>
        <begin position="489"/>
        <end position="536"/>
    </location>
</feature>
<dbReference type="CDD" id="cd05474">
    <property type="entry name" value="SAP_like"/>
    <property type="match status" value="1"/>
</dbReference>
<comment type="similarity">
    <text evidence="1 8">Belongs to the peptidase A1 family.</text>
</comment>
<dbReference type="PROSITE" id="PS00141">
    <property type="entry name" value="ASP_PROTEASE"/>
    <property type="match status" value="1"/>
</dbReference>
<dbReference type="PRINTS" id="PR00792">
    <property type="entry name" value="PEPSIN"/>
</dbReference>
<keyword evidence="2 8" id="KW-0645">Protease</keyword>
<evidence type="ECO:0000256" key="4">
    <source>
        <dbReference type="ARBA" id="ARBA00022750"/>
    </source>
</evidence>
<evidence type="ECO:0000256" key="5">
    <source>
        <dbReference type="ARBA" id="ARBA00022801"/>
    </source>
</evidence>
<keyword evidence="10" id="KW-0472">Membrane</keyword>
<keyword evidence="10" id="KW-1133">Transmembrane helix</keyword>
<organism evidence="13 14">
    <name type="scientific">Phomopsis amygdali</name>
    <name type="common">Fusicoccum amygdali</name>
    <dbReference type="NCBI Taxonomy" id="1214568"/>
    <lineage>
        <taxon>Eukaryota</taxon>
        <taxon>Fungi</taxon>
        <taxon>Dikarya</taxon>
        <taxon>Ascomycota</taxon>
        <taxon>Pezizomycotina</taxon>
        <taxon>Sordariomycetes</taxon>
        <taxon>Sordariomycetidae</taxon>
        <taxon>Diaporthales</taxon>
        <taxon>Diaporthaceae</taxon>
        <taxon>Diaporthe</taxon>
    </lineage>
</organism>
<dbReference type="AlphaFoldDB" id="A0AAD9S7Q1"/>
<keyword evidence="3 11" id="KW-0732">Signal</keyword>
<evidence type="ECO:0000259" key="12">
    <source>
        <dbReference type="PROSITE" id="PS51767"/>
    </source>
</evidence>
<dbReference type="GO" id="GO:0004190">
    <property type="term" value="F:aspartic-type endopeptidase activity"/>
    <property type="evidence" value="ECO:0007669"/>
    <property type="project" value="UniProtKB-KW"/>
</dbReference>
<feature type="compositionally biased region" description="Low complexity" evidence="9">
    <location>
        <begin position="516"/>
        <end position="536"/>
    </location>
</feature>
<feature type="region of interest" description="Disordered" evidence="9">
    <location>
        <begin position="434"/>
        <end position="465"/>
    </location>
</feature>
<dbReference type="InterPro" id="IPR033121">
    <property type="entry name" value="PEPTIDASE_A1"/>
</dbReference>
<feature type="compositionally biased region" description="Low complexity" evidence="9">
    <location>
        <begin position="434"/>
        <end position="448"/>
    </location>
</feature>
<dbReference type="Proteomes" id="UP001265746">
    <property type="component" value="Unassembled WGS sequence"/>
</dbReference>
<feature type="domain" description="Peptidase A1" evidence="12">
    <location>
        <begin position="60"/>
        <end position="411"/>
    </location>
</feature>
<feature type="compositionally biased region" description="Low complexity" evidence="9">
    <location>
        <begin position="456"/>
        <end position="465"/>
    </location>
</feature>
<keyword evidence="7" id="KW-1015">Disulfide bond</keyword>
<evidence type="ECO:0000256" key="11">
    <source>
        <dbReference type="SAM" id="SignalP"/>
    </source>
</evidence>
<feature type="compositionally biased region" description="Polar residues" evidence="9">
    <location>
        <begin position="489"/>
        <end position="515"/>
    </location>
</feature>
<dbReference type="GO" id="GO:0006508">
    <property type="term" value="P:proteolysis"/>
    <property type="evidence" value="ECO:0007669"/>
    <property type="project" value="UniProtKB-KW"/>
</dbReference>
<feature type="signal peptide" evidence="11">
    <location>
        <begin position="1"/>
        <end position="19"/>
    </location>
</feature>
<dbReference type="Gene3D" id="2.40.70.10">
    <property type="entry name" value="Acid Proteases"/>
    <property type="match status" value="2"/>
</dbReference>
<protein>
    <recommendedName>
        <fullName evidence="12">Peptidase A1 domain-containing protein</fullName>
    </recommendedName>
</protein>
<dbReference type="InterPro" id="IPR001969">
    <property type="entry name" value="Aspartic_peptidase_AS"/>
</dbReference>
<reference evidence="13" key="1">
    <citation type="submission" date="2023-06" db="EMBL/GenBank/DDBJ databases">
        <authorList>
            <person name="Noh H."/>
        </authorList>
    </citation>
    <scope>NUCLEOTIDE SEQUENCE</scope>
    <source>
        <strain evidence="13">DUCC20226</strain>
    </source>
</reference>
<keyword evidence="4 8" id="KW-0064">Aspartyl protease</keyword>
<dbReference type="InterPro" id="IPR001461">
    <property type="entry name" value="Aspartic_peptidase_A1"/>
</dbReference>
<dbReference type="SUPFAM" id="SSF50630">
    <property type="entry name" value="Acid proteases"/>
    <property type="match status" value="1"/>
</dbReference>
<proteinExistence type="inferred from homology"/>
<keyword evidence="14" id="KW-1185">Reference proteome</keyword>
<sequence length="597" mass="62069">MKSHVAPALLALLATTALADVLRIPVSRNSPGTVTRRNPHLSKRASFAESLVNNITGGGYYASVSVGTPGQDINMVLDTGSSDAFIIASDADLCESRRLQLQYQTSCGQTFNPSQSSTYEVLIPGGFQIQYLDGSTASGDYIADHFEIGDTVIEALQMGLANETASGTGVLGIGFTANEAAEVAYPNLVDEMVEQGLIPTKAYSLYLNDYQSSTGNILFGGVDTEKFIGSLTVIPILPDAQTENYTSFSVNMTAVSFAFPNGTTYNATLQNNGLNAVLDSGTTLSYFPDDLATPFFQALGAYTYSSLGSVGLTMVECSLLDSGLNFTFRFNDSVSIMVPADELVIDAFGDYRGAIPASIPLESPCLLGIQNSGDSLPSENARQIDFALLGDTFLRSAYVVYDLDNREIALAQANLNSTDTNVQELTEESDLASFQGVEEQQQQQQSSGTSGGGSTSTGTGSSGSSTGTLFVSSVGSGIISSALSTSVGSMTSRDTSAGAPSTGRSVNAASTSTILSPGMSPSFTSSPSSYPSPLASANRTVLSSSEVQSVSATFTNGVTASSSANAASRGLTTGHEAMYTIGLAVLFAISGSTLFWL</sequence>
<feature type="active site" evidence="6">
    <location>
        <position position="279"/>
    </location>
</feature>
<dbReference type="PROSITE" id="PS51767">
    <property type="entry name" value="PEPTIDASE_A1"/>
    <property type="match status" value="1"/>
</dbReference>
<feature type="active site" evidence="6">
    <location>
        <position position="78"/>
    </location>
</feature>
<accession>A0AAD9S7Q1</accession>
<evidence type="ECO:0000256" key="8">
    <source>
        <dbReference type="RuleBase" id="RU000454"/>
    </source>
</evidence>
<evidence type="ECO:0000256" key="9">
    <source>
        <dbReference type="SAM" id="MobiDB-lite"/>
    </source>
</evidence>
<gene>
    <name evidence="13" type="ORF">N8I77_010324</name>
</gene>
<feature type="disulfide bond" evidence="7">
    <location>
        <begin position="317"/>
        <end position="365"/>
    </location>
</feature>
<name>A0AAD9S7Q1_PHOAM</name>
<dbReference type="PANTHER" id="PTHR47966:SF65">
    <property type="entry name" value="ASPARTIC-TYPE ENDOPEPTIDASE"/>
    <property type="match status" value="1"/>
</dbReference>
<keyword evidence="5 8" id="KW-0378">Hydrolase</keyword>
<dbReference type="InterPro" id="IPR021109">
    <property type="entry name" value="Peptidase_aspartic_dom_sf"/>
</dbReference>
<dbReference type="InterPro" id="IPR033876">
    <property type="entry name" value="SAP-like"/>
</dbReference>